<dbReference type="PANTHER" id="PTHR43191">
    <property type="entry name" value="RRNA METHYLTRANSFERASE 3"/>
    <property type="match status" value="1"/>
</dbReference>
<evidence type="ECO:0000256" key="1">
    <source>
        <dbReference type="ARBA" id="ARBA00007228"/>
    </source>
</evidence>
<gene>
    <name evidence="6" type="ORF">SAMN02746066_03082</name>
</gene>
<feature type="domain" description="MRM3-like substrate binding" evidence="5">
    <location>
        <begin position="7"/>
        <end position="93"/>
    </location>
</feature>
<accession>A0A1M7L5G5</accession>
<dbReference type="SUPFAM" id="SSF75217">
    <property type="entry name" value="alpha/beta knot"/>
    <property type="match status" value="1"/>
</dbReference>
<dbReference type="InterPro" id="IPR051259">
    <property type="entry name" value="rRNA_Methyltransferase"/>
</dbReference>
<dbReference type="Gene3D" id="3.40.1280.10">
    <property type="match status" value="1"/>
</dbReference>
<evidence type="ECO:0000256" key="2">
    <source>
        <dbReference type="ARBA" id="ARBA00022603"/>
    </source>
</evidence>
<reference evidence="6 7" key="1">
    <citation type="submission" date="2016-11" db="EMBL/GenBank/DDBJ databases">
        <authorList>
            <person name="Jaros S."/>
            <person name="Januszkiewicz K."/>
            <person name="Wedrychowicz H."/>
        </authorList>
    </citation>
    <scope>NUCLEOTIDE SEQUENCE [LARGE SCALE GENOMIC DNA]</scope>
    <source>
        <strain evidence="6 7">DSM 15930</strain>
    </source>
</reference>
<evidence type="ECO:0000313" key="7">
    <source>
        <dbReference type="Proteomes" id="UP000184038"/>
    </source>
</evidence>
<comment type="similarity">
    <text evidence="1">Belongs to the class IV-like SAM-binding methyltransferase superfamily. RNA methyltransferase TrmH family.</text>
</comment>
<sequence length="264" mass="29542">MITSSSNSQIKNLIALLKKAKTRNSQMEFVIEGIKMFEETDSSNLVKAYVTESFYRDRLQENPAYFDSFAYEIVADKVLCDAADTTTPQGILAIVKQPTYNYQELITHDEANLLLLEDVRDPGNMGTIIRTAEGAGITGVIISKESVDIFNPKVVRSTMGALYRMPFVYVEDFVGALEEMKQQGITIYASHLAAKNYYDEEEYTNKTGIIIGNEANGISEEASKVATRLIKIPMEGKVESLNAGVAASILMYEVYRQKRNKIRN</sequence>
<dbReference type="RefSeq" id="WP_073289291.1">
    <property type="nucleotide sequence ID" value="NZ_FRCP01000015.1"/>
</dbReference>
<dbReference type="STRING" id="1120996.SAMN02746066_03082"/>
<dbReference type="InterPro" id="IPR029028">
    <property type="entry name" value="Alpha/beta_knot_MTases"/>
</dbReference>
<dbReference type="InterPro" id="IPR053888">
    <property type="entry name" value="MRM3-like_sub_bind"/>
</dbReference>
<dbReference type="GO" id="GO:0003723">
    <property type="term" value="F:RNA binding"/>
    <property type="evidence" value="ECO:0007669"/>
    <property type="project" value="InterPro"/>
</dbReference>
<evidence type="ECO:0000259" key="5">
    <source>
        <dbReference type="Pfam" id="PF22435"/>
    </source>
</evidence>
<dbReference type="GO" id="GO:0006396">
    <property type="term" value="P:RNA processing"/>
    <property type="evidence" value="ECO:0007669"/>
    <property type="project" value="InterPro"/>
</dbReference>
<evidence type="ECO:0000313" key="6">
    <source>
        <dbReference type="EMBL" id="SHM73139.1"/>
    </source>
</evidence>
<keyword evidence="7" id="KW-1185">Reference proteome</keyword>
<dbReference type="Gene3D" id="3.30.1330.30">
    <property type="match status" value="1"/>
</dbReference>
<dbReference type="InterPro" id="IPR029064">
    <property type="entry name" value="Ribosomal_eL30-like_sf"/>
</dbReference>
<dbReference type="GO" id="GO:0032259">
    <property type="term" value="P:methylation"/>
    <property type="evidence" value="ECO:0007669"/>
    <property type="project" value="UniProtKB-KW"/>
</dbReference>
<dbReference type="Pfam" id="PF00588">
    <property type="entry name" value="SpoU_methylase"/>
    <property type="match status" value="1"/>
</dbReference>
<keyword evidence="2 6" id="KW-0489">Methyltransferase</keyword>
<dbReference type="EMBL" id="FRCP01000015">
    <property type="protein sequence ID" value="SHM73139.1"/>
    <property type="molecule type" value="Genomic_DNA"/>
</dbReference>
<protein>
    <submittedName>
        <fullName evidence="6">RNA methyltransferase, TrmH family</fullName>
    </submittedName>
</protein>
<proteinExistence type="inferred from homology"/>
<dbReference type="CDD" id="cd18095">
    <property type="entry name" value="SpoU-like_rRNA-MTase"/>
    <property type="match status" value="1"/>
</dbReference>
<dbReference type="OrthoDB" id="9785673at2"/>
<dbReference type="InterPro" id="IPR029026">
    <property type="entry name" value="tRNA_m1G_MTases_N"/>
</dbReference>
<organism evidence="6 7">
    <name type="scientific">Anaerosporobacter mobilis DSM 15930</name>
    <dbReference type="NCBI Taxonomy" id="1120996"/>
    <lineage>
        <taxon>Bacteria</taxon>
        <taxon>Bacillati</taxon>
        <taxon>Bacillota</taxon>
        <taxon>Clostridia</taxon>
        <taxon>Lachnospirales</taxon>
        <taxon>Lachnospiraceae</taxon>
        <taxon>Anaerosporobacter</taxon>
    </lineage>
</organism>
<evidence type="ECO:0000256" key="3">
    <source>
        <dbReference type="ARBA" id="ARBA00022679"/>
    </source>
</evidence>
<feature type="domain" description="tRNA/rRNA methyltransferase SpoU type" evidence="4">
    <location>
        <begin position="113"/>
        <end position="252"/>
    </location>
</feature>
<dbReference type="SUPFAM" id="SSF55315">
    <property type="entry name" value="L30e-like"/>
    <property type="match status" value="1"/>
</dbReference>
<dbReference type="GO" id="GO:0008173">
    <property type="term" value="F:RNA methyltransferase activity"/>
    <property type="evidence" value="ECO:0007669"/>
    <property type="project" value="InterPro"/>
</dbReference>
<dbReference type="PANTHER" id="PTHR43191:SF2">
    <property type="entry name" value="RRNA METHYLTRANSFERASE 3, MITOCHONDRIAL"/>
    <property type="match status" value="1"/>
</dbReference>
<dbReference type="Pfam" id="PF22435">
    <property type="entry name" value="MRM3-like_sub_bind"/>
    <property type="match status" value="1"/>
</dbReference>
<dbReference type="Proteomes" id="UP000184038">
    <property type="component" value="Unassembled WGS sequence"/>
</dbReference>
<evidence type="ECO:0000259" key="4">
    <source>
        <dbReference type="Pfam" id="PF00588"/>
    </source>
</evidence>
<keyword evidence="3 6" id="KW-0808">Transferase</keyword>
<dbReference type="InterPro" id="IPR001537">
    <property type="entry name" value="SpoU_MeTrfase"/>
</dbReference>
<name>A0A1M7L5G5_9FIRM</name>
<dbReference type="AlphaFoldDB" id="A0A1M7L5G5"/>